<sequence length="138" mass="15822">MIILVKFYLEAKAKADLRGIMEKAFVKQEKLGKRKNTRGTRTQAMEGNKVQRMGQKGSLEAPAIKKIDEMRRWLSQNGFTRLHHINPHATAYISSSSLLPTTMAHIAYKHLSAYPRYFLGIGHQNLLKKLKELYGYTC</sequence>
<organism evidence="1 2">
    <name type="scientific">Gymnopus androsaceus JB14</name>
    <dbReference type="NCBI Taxonomy" id="1447944"/>
    <lineage>
        <taxon>Eukaryota</taxon>
        <taxon>Fungi</taxon>
        <taxon>Dikarya</taxon>
        <taxon>Basidiomycota</taxon>
        <taxon>Agaricomycotina</taxon>
        <taxon>Agaricomycetes</taxon>
        <taxon>Agaricomycetidae</taxon>
        <taxon>Agaricales</taxon>
        <taxon>Marasmiineae</taxon>
        <taxon>Omphalotaceae</taxon>
        <taxon>Gymnopus</taxon>
    </lineage>
</organism>
<accession>A0A6A4GE21</accession>
<dbReference type="AlphaFoldDB" id="A0A6A4GE21"/>
<keyword evidence="2" id="KW-1185">Reference proteome</keyword>
<gene>
    <name evidence="1" type="ORF">BT96DRAFT_951126</name>
</gene>
<evidence type="ECO:0000313" key="2">
    <source>
        <dbReference type="Proteomes" id="UP000799118"/>
    </source>
</evidence>
<dbReference type="Proteomes" id="UP000799118">
    <property type="component" value="Unassembled WGS sequence"/>
</dbReference>
<reference evidence="1" key="1">
    <citation type="journal article" date="2019" name="Environ. Microbiol.">
        <title>Fungal ecological strategies reflected in gene transcription - a case study of two litter decomposers.</title>
        <authorList>
            <person name="Barbi F."/>
            <person name="Kohler A."/>
            <person name="Barry K."/>
            <person name="Baskaran P."/>
            <person name="Daum C."/>
            <person name="Fauchery L."/>
            <person name="Ihrmark K."/>
            <person name="Kuo A."/>
            <person name="LaButti K."/>
            <person name="Lipzen A."/>
            <person name="Morin E."/>
            <person name="Grigoriev I.V."/>
            <person name="Henrissat B."/>
            <person name="Lindahl B."/>
            <person name="Martin F."/>
        </authorList>
    </citation>
    <scope>NUCLEOTIDE SEQUENCE</scope>
    <source>
        <strain evidence="1">JB14</strain>
    </source>
</reference>
<protein>
    <submittedName>
        <fullName evidence="1">Uncharacterized protein</fullName>
    </submittedName>
</protein>
<evidence type="ECO:0000313" key="1">
    <source>
        <dbReference type="EMBL" id="KAE9383680.1"/>
    </source>
</evidence>
<proteinExistence type="predicted"/>
<dbReference type="EMBL" id="ML770366">
    <property type="protein sequence ID" value="KAE9383680.1"/>
    <property type="molecule type" value="Genomic_DNA"/>
</dbReference>
<name>A0A6A4GE21_9AGAR</name>